<proteinExistence type="predicted"/>
<evidence type="ECO:0000313" key="3">
    <source>
        <dbReference type="EMBL" id="KAJ1970366.1"/>
    </source>
</evidence>
<keyword evidence="2" id="KW-0732">Signal</keyword>
<dbReference type="OrthoDB" id="409848at2759"/>
<dbReference type="AlphaFoldDB" id="A0A9W8B113"/>
<dbReference type="EMBL" id="JANBQB010001804">
    <property type="protein sequence ID" value="KAJ1970366.1"/>
    <property type="molecule type" value="Genomic_DNA"/>
</dbReference>
<feature type="chain" id="PRO_5040771006" evidence="2">
    <location>
        <begin position="24"/>
        <end position="298"/>
    </location>
</feature>
<dbReference type="PANTHER" id="PTHR38360:SF1">
    <property type="entry name" value="F12P19.7"/>
    <property type="match status" value="1"/>
</dbReference>
<dbReference type="Proteomes" id="UP001151582">
    <property type="component" value="Unassembled WGS sequence"/>
</dbReference>
<comment type="caution">
    <text evidence="3">The sequence shown here is derived from an EMBL/GenBank/DDBJ whole genome shotgun (WGS) entry which is preliminary data.</text>
</comment>
<dbReference type="PANTHER" id="PTHR38360">
    <property type="entry name" value="OS03G0120000 PROTEIN"/>
    <property type="match status" value="1"/>
</dbReference>
<accession>A0A9W8B113</accession>
<name>A0A9W8B113_9FUNG</name>
<gene>
    <name evidence="3" type="ORF">H4R34_006077</name>
</gene>
<feature type="region of interest" description="Disordered" evidence="1">
    <location>
        <begin position="27"/>
        <end position="68"/>
    </location>
</feature>
<organism evidence="3 4">
    <name type="scientific">Dimargaris verticillata</name>
    <dbReference type="NCBI Taxonomy" id="2761393"/>
    <lineage>
        <taxon>Eukaryota</taxon>
        <taxon>Fungi</taxon>
        <taxon>Fungi incertae sedis</taxon>
        <taxon>Zoopagomycota</taxon>
        <taxon>Kickxellomycotina</taxon>
        <taxon>Dimargaritomycetes</taxon>
        <taxon>Dimargaritales</taxon>
        <taxon>Dimargaritaceae</taxon>
        <taxon>Dimargaris</taxon>
    </lineage>
</organism>
<keyword evidence="4" id="KW-1185">Reference proteome</keyword>
<evidence type="ECO:0000256" key="1">
    <source>
        <dbReference type="SAM" id="MobiDB-lite"/>
    </source>
</evidence>
<feature type="signal peptide" evidence="2">
    <location>
        <begin position="1"/>
        <end position="23"/>
    </location>
</feature>
<feature type="compositionally biased region" description="Pro residues" evidence="1">
    <location>
        <begin position="45"/>
        <end position="66"/>
    </location>
</feature>
<evidence type="ECO:0000313" key="4">
    <source>
        <dbReference type="Proteomes" id="UP001151582"/>
    </source>
</evidence>
<sequence>MVCARTVLTYGTVLWAAMATVTARPEAPAPLEKQPLAPVLDPGKQPGPGPAPALPSPAPQPAPKPAPDQLEADAHFECLQPGQFDPKKDYFPYKLRLSSKEGFEVDYFKHFKVVTNKLEEETYVLVQCGAPEPQFDDNYMPELAGVTKFFEIPPKRYATLQNSTLAFLEELEVSPPMIVPGSSSAPYRDGRDMENKPNKALNKYVGINYSLTPRQYEEVDLVFAGNPNPLEKYVTPSEGNELTPLARMEWMGFYSLFFNKEKIAQDKTQGIRDNYLCMKNKLQELKQEKNAKMYKIAW</sequence>
<reference evidence="3" key="1">
    <citation type="submission" date="2022-07" db="EMBL/GenBank/DDBJ databases">
        <title>Phylogenomic reconstructions and comparative analyses of Kickxellomycotina fungi.</title>
        <authorList>
            <person name="Reynolds N.K."/>
            <person name="Stajich J.E."/>
            <person name="Barry K."/>
            <person name="Grigoriev I.V."/>
            <person name="Crous P."/>
            <person name="Smith M.E."/>
        </authorList>
    </citation>
    <scope>NUCLEOTIDE SEQUENCE</scope>
    <source>
        <strain evidence="3">RSA 567</strain>
    </source>
</reference>
<protein>
    <submittedName>
        <fullName evidence="3">Uncharacterized protein</fullName>
    </submittedName>
</protein>
<feature type="non-terminal residue" evidence="3">
    <location>
        <position position="298"/>
    </location>
</feature>
<evidence type="ECO:0000256" key="2">
    <source>
        <dbReference type="SAM" id="SignalP"/>
    </source>
</evidence>